<reference evidence="2 3" key="1">
    <citation type="submission" date="2018-03" db="EMBL/GenBank/DDBJ databases">
        <title>Massilia armeniaca sp. nov., isolated from desert soil.</title>
        <authorList>
            <person name="Huang H."/>
            <person name="Ren M."/>
        </authorList>
    </citation>
    <scope>NUCLEOTIDE SEQUENCE [LARGE SCALE GENOMIC DNA]</scope>
    <source>
        <strain evidence="2 3">ZMN-3</strain>
    </source>
</reference>
<dbReference type="RefSeq" id="WP_107142243.1">
    <property type="nucleotide sequence ID" value="NZ_CP028324.1"/>
</dbReference>
<accession>A0A2R4CB70</accession>
<sequence length="222" mass="23035">MNIDLYKRKARYHGRLYNLGGKGGSSQANTSTATTTTTSTMMVDKSMQGGDNAVGLNGNSNLVDKSVVNNTSFTDTSNRSTNFSDMSNRSTNLNDSSNRSTVNNTTYTSTDFGSVSKALDGMGKTSAAALDLSGKIVEDGIKGLAVQSKDNLAVIDKAFAFASSSSAADAQKYTDVLGFAKDTISKSNAAFAEAKDGGTNKTLQIAAVATVAVVGLAFALKD</sequence>
<name>A0A2R4CB70_9BURK</name>
<proteinExistence type="predicted"/>
<gene>
    <name evidence="2" type="ORF">C9I28_15385</name>
</gene>
<dbReference type="AlphaFoldDB" id="A0A2R4CB70"/>
<dbReference type="KEGG" id="masz:C9I28_15385"/>
<dbReference type="EMBL" id="CP028324">
    <property type="protein sequence ID" value="AVR96894.1"/>
    <property type="molecule type" value="Genomic_DNA"/>
</dbReference>
<organism evidence="2 3">
    <name type="scientific">Pseudoduganella armeniaca</name>
    <dbReference type="NCBI Taxonomy" id="2072590"/>
    <lineage>
        <taxon>Bacteria</taxon>
        <taxon>Pseudomonadati</taxon>
        <taxon>Pseudomonadota</taxon>
        <taxon>Betaproteobacteria</taxon>
        <taxon>Burkholderiales</taxon>
        <taxon>Oxalobacteraceae</taxon>
        <taxon>Telluria group</taxon>
        <taxon>Pseudoduganella</taxon>
    </lineage>
</organism>
<evidence type="ECO:0000313" key="3">
    <source>
        <dbReference type="Proteomes" id="UP000240505"/>
    </source>
</evidence>
<dbReference type="OrthoDB" id="9958475at2"/>
<feature type="region of interest" description="Disordered" evidence="1">
    <location>
        <begin position="71"/>
        <end position="107"/>
    </location>
</feature>
<dbReference type="Proteomes" id="UP000240505">
    <property type="component" value="Chromosome"/>
</dbReference>
<evidence type="ECO:0000313" key="2">
    <source>
        <dbReference type="EMBL" id="AVR96894.1"/>
    </source>
</evidence>
<protein>
    <submittedName>
        <fullName evidence="2">Uncharacterized protein</fullName>
    </submittedName>
</protein>
<keyword evidence="3" id="KW-1185">Reference proteome</keyword>
<evidence type="ECO:0000256" key="1">
    <source>
        <dbReference type="SAM" id="MobiDB-lite"/>
    </source>
</evidence>